<comment type="caution">
    <text evidence="2">The sequence shown here is derived from an EMBL/GenBank/DDBJ whole genome shotgun (WGS) entry which is preliminary data.</text>
</comment>
<proteinExistence type="predicted"/>
<evidence type="ECO:0000313" key="2">
    <source>
        <dbReference type="EMBL" id="OGC47098.1"/>
    </source>
</evidence>
<organism evidence="2 3">
    <name type="scientific">candidate division WWE3 bacterium RIFCSPHIGHO2_01_FULL_35_17</name>
    <dbReference type="NCBI Taxonomy" id="1802614"/>
    <lineage>
        <taxon>Bacteria</taxon>
        <taxon>Katanobacteria</taxon>
    </lineage>
</organism>
<dbReference type="EMBL" id="MEUX01000022">
    <property type="protein sequence ID" value="OGC47098.1"/>
    <property type="molecule type" value="Genomic_DNA"/>
</dbReference>
<protein>
    <submittedName>
        <fullName evidence="2">Uncharacterized protein</fullName>
    </submittedName>
</protein>
<sequence length="151" mass="17244">MTINIITIIIASISALSAFFAAIFAYRTYWVLKSPKVVIETPFNNSLGIRNIGTDIAKNIQEKDGLLKDVPSELWNFVGPIDYLRVKSPGISKIISFKDDKMLQPSRSVIIHFEYENTNGNRFYSKIKVERAQNLSLIYFNTPQLIKWGKI</sequence>
<evidence type="ECO:0000256" key="1">
    <source>
        <dbReference type="SAM" id="Phobius"/>
    </source>
</evidence>
<dbReference type="Proteomes" id="UP000176444">
    <property type="component" value="Unassembled WGS sequence"/>
</dbReference>
<dbReference type="AlphaFoldDB" id="A0A1F4UQ62"/>
<evidence type="ECO:0000313" key="3">
    <source>
        <dbReference type="Proteomes" id="UP000176444"/>
    </source>
</evidence>
<keyword evidence="1" id="KW-1133">Transmembrane helix</keyword>
<gene>
    <name evidence="2" type="ORF">A2713_01910</name>
</gene>
<reference evidence="2 3" key="1">
    <citation type="journal article" date="2016" name="Nat. Commun.">
        <title>Thousands of microbial genomes shed light on interconnected biogeochemical processes in an aquifer system.</title>
        <authorList>
            <person name="Anantharaman K."/>
            <person name="Brown C.T."/>
            <person name="Hug L.A."/>
            <person name="Sharon I."/>
            <person name="Castelle C.J."/>
            <person name="Probst A.J."/>
            <person name="Thomas B.C."/>
            <person name="Singh A."/>
            <person name="Wilkins M.J."/>
            <person name="Karaoz U."/>
            <person name="Brodie E.L."/>
            <person name="Williams K.H."/>
            <person name="Hubbard S.S."/>
            <person name="Banfield J.F."/>
        </authorList>
    </citation>
    <scope>NUCLEOTIDE SEQUENCE [LARGE SCALE GENOMIC DNA]</scope>
</reference>
<keyword evidence="1" id="KW-0812">Transmembrane</keyword>
<keyword evidence="1" id="KW-0472">Membrane</keyword>
<feature type="transmembrane region" description="Helical" evidence="1">
    <location>
        <begin position="6"/>
        <end position="26"/>
    </location>
</feature>
<accession>A0A1F4UQ62</accession>
<name>A0A1F4UQ62_UNCKA</name>